<evidence type="ECO:0000256" key="4">
    <source>
        <dbReference type="ARBA" id="ARBA00022968"/>
    </source>
</evidence>
<protein>
    <recommendedName>
        <fullName evidence="7">Exostosin GT47 domain-containing protein</fullName>
    </recommendedName>
</protein>
<keyword evidence="4" id="KW-0735">Signal-anchor</keyword>
<dbReference type="GO" id="GO:0016757">
    <property type="term" value="F:glycosyltransferase activity"/>
    <property type="evidence" value="ECO:0007669"/>
    <property type="project" value="UniProtKB-KW"/>
</dbReference>
<dbReference type="InterPro" id="IPR040911">
    <property type="entry name" value="Exostosin_GT47"/>
</dbReference>
<evidence type="ECO:0000256" key="5">
    <source>
        <dbReference type="ARBA" id="ARBA00023034"/>
    </source>
</evidence>
<keyword evidence="6" id="KW-1133">Transmembrane helix</keyword>
<evidence type="ECO:0000313" key="8">
    <source>
        <dbReference type="EMBL" id="KAG5547439.1"/>
    </source>
</evidence>
<sequence length="614" mass="69061">MELGVQFQRLYRVQIQRLLVVLGIIVFIAVLVQLSVIPYKNYASALSHATKGSVFVRVESTTLPNCSQSTCLDVVQKAVNGILVSEDKSGEETEREGMVKDYELRSDNIKEMDNSVQMDENGQSRNDVVFDRNLDLDKSASHNSSTREMGLEFQFDPMGHVKESGKLSNTGTFSTPGLVHNLSSIESAKLWPTRITTNKIETLDAKSRTPLLSIAGKISSAHNETQHGETQSKDTNNELLQIPASWRNNSFVAGNSIINKRGTKSTSISQMTILLLRGADASKSMKPHLSSPRDRELQFARSQIENAPIIRNSPELYASLFRNVSMFKRNLQAPRITRENMGSCIRALCNSNVVGGFRIGKDVSLPVTYIRTSQDPQKDLGGKPPSDRPVMAFFAGGMHGYVRPILLHYWENKEPDMKIFGPMPRDIEGKTKYREYMKSSKYCICARGYEVHTPRIVEAIYYGCVPVIISDNYVPPFFEVLDWEAFSMFVLEKDIPNLRIILLSVPEEKYLAMQQRVKMVQQHFLWHKKPVKYDLFHMILHSVWYNRVFQQNDIVERMKTEKLVEEKEIVGCTVPAHPNAMEDDDGGMGDGDDGMGNGGMGGVFLGGLVEPLSC</sequence>
<comment type="caution">
    <text evidence="8">The sequence shown here is derived from an EMBL/GenBank/DDBJ whole genome shotgun (WGS) entry which is preliminary data.</text>
</comment>
<dbReference type="Proteomes" id="UP000823749">
    <property type="component" value="Chromosome 5"/>
</dbReference>
<feature type="domain" description="Exostosin GT47" evidence="7">
    <location>
        <begin position="335"/>
        <end position="502"/>
    </location>
</feature>
<organism evidence="8 9">
    <name type="scientific">Rhododendron griersonianum</name>
    <dbReference type="NCBI Taxonomy" id="479676"/>
    <lineage>
        <taxon>Eukaryota</taxon>
        <taxon>Viridiplantae</taxon>
        <taxon>Streptophyta</taxon>
        <taxon>Embryophyta</taxon>
        <taxon>Tracheophyta</taxon>
        <taxon>Spermatophyta</taxon>
        <taxon>Magnoliopsida</taxon>
        <taxon>eudicotyledons</taxon>
        <taxon>Gunneridae</taxon>
        <taxon>Pentapetalae</taxon>
        <taxon>asterids</taxon>
        <taxon>Ericales</taxon>
        <taxon>Ericaceae</taxon>
        <taxon>Ericoideae</taxon>
        <taxon>Rhodoreae</taxon>
        <taxon>Rhododendron</taxon>
    </lineage>
</organism>
<evidence type="ECO:0000259" key="7">
    <source>
        <dbReference type="Pfam" id="PF03016"/>
    </source>
</evidence>
<evidence type="ECO:0000256" key="1">
    <source>
        <dbReference type="ARBA" id="ARBA00004323"/>
    </source>
</evidence>
<keyword evidence="3" id="KW-0808">Transferase</keyword>
<dbReference type="EMBL" id="JACTNZ010000005">
    <property type="protein sequence ID" value="KAG5547439.1"/>
    <property type="molecule type" value="Genomic_DNA"/>
</dbReference>
<feature type="transmembrane region" description="Helical" evidence="6">
    <location>
        <begin position="18"/>
        <end position="39"/>
    </location>
</feature>
<dbReference type="InterPro" id="IPR004263">
    <property type="entry name" value="Exostosin"/>
</dbReference>
<dbReference type="Pfam" id="PF03016">
    <property type="entry name" value="Exostosin_GT47"/>
    <property type="match status" value="1"/>
</dbReference>
<dbReference type="AlphaFoldDB" id="A0AAV6K523"/>
<keyword evidence="6" id="KW-0472">Membrane</keyword>
<accession>A0AAV6K523</accession>
<keyword evidence="6" id="KW-0812">Transmembrane</keyword>
<comment type="subcellular location">
    <subcellularLocation>
        <location evidence="1">Golgi apparatus membrane</location>
        <topology evidence="1">Single-pass type II membrane protein</topology>
    </subcellularLocation>
</comment>
<evidence type="ECO:0000313" key="9">
    <source>
        <dbReference type="Proteomes" id="UP000823749"/>
    </source>
</evidence>
<keyword evidence="5" id="KW-0333">Golgi apparatus</keyword>
<dbReference type="PANTHER" id="PTHR11062:SF77">
    <property type="entry name" value="GLYCOSYLTRANSFERASE FAMILY EXOSTOSIN PROTEIN"/>
    <property type="match status" value="1"/>
</dbReference>
<evidence type="ECO:0000256" key="6">
    <source>
        <dbReference type="SAM" id="Phobius"/>
    </source>
</evidence>
<gene>
    <name evidence="8" type="ORF">RHGRI_013209</name>
</gene>
<name>A0AAV6K523_9ERIC</name>
<reference evidence="8" key="1">
    <citation type="submission" date="2020-08" db="EMBL/GenBank/DDBJ databases">
        <title>Plant Genome Project.</title>
        <authorList>
            <person name="Zhang R.-G."/>
        </authorList>
    </citation>
    <scope>NUCLEOTIDE SEQUENCE</scope>
    <source>
        <strain evidence="8">WSP0</strain>
        <tissue evidence="8">Leaf</tissue>
    </source>
</reference>
<evidence type="ECO:0000256" key="3">
    <source>
        <dbReference type="ARBA" id="ARBA00022676"/>
    </source>
</evidence>
<comment type="similarity">
    <text evidence="2">Belongs to the glycosyltransferase 47 family.</text>
</comment>
<dbReference type="GO" id="GO:0000139">
    <property type="term" value="C:Golgi membrane"/>
    <property type="evidence" value="ECO:0007669"/>
    <property type="project" value="UniProtKB-SubCell"/>
</dbReference>
<proteinExistence type="inferred from homology"/>
<keyword evidence="9" id="KW-1185">Reference proteome</keyword>
<keyword evidence="3" id="KW-0328">Glycosyltransferase</keyword>
<evidence type="ECO:0000256" key="2">
    <source>
        <dbReference type="ARBA" id="ARBA00010271"/>
    </source>
</evidence>
<dbReference type="PANTHER" id="PTHR11062">
    <property type="entry name" value="EXOSTOSIN HEPARAN SULFATE GLYCOSYLTRANSFERASE -RELATED"/>
    <property type="match status" value="1"/>
</dbReference>